<feature type="transmembrane region" description="Helical" evidence="1">
    <location>
        <begin position="21"/>
        <end position="44"/>
    </location>
</feature>
<protein>
    <submittedName>
        <fullName evidence="2">Uncharacterized protein</fullName>
    </submittedName>
</protein>
<evidence type="ECO:0000313" key="3">
    <source>
        <dbReference type="Proteomes" id="UP001642484"/>
    </source>
</evidence>
<organism evidence="2 3">
    <name type="scientific">Durusdinium trenchii</name>
    <dbReference type="NCBI Taxonomy" id="1381693"/>
    <lineage>
        <taxon>Eukaryota</taxon>
        <taxon>Sar</taxon>
        <taxon>Alveolata</taxon>
        <taxon>Dinophyceae</taxon>
        <taxon>Suessiales</taxon>
        <taxon>Symbiodiniaceae</taxon>
        <taxon>Durusdinium</taxon>
    </lineage>
</organism>
<gene>
    <name evidence="2" type="ORF">CCMP2556_LOCUS16684</name>
</gene>
<evidence type="ECO:0000256" key="1">
    <source>
        <dbReference type="SAM" id="Phobius"/>
    </source>
</evidence>
<reference evidence="2 3" key="1">
    <citation type="submission" date="2024-02" db="EMBL/GenBank/DDBJ databases">
        <authorList>
            <person name="Chen Y."/>
            <person name="Shah S."/>
            <person name="Dougan E. K."/>
            <person name="Thang M."/>
            <person name="Chan C."/>
        </authorList>
    </citation>
    <scope>NUCLEOTIDE SEQUENCE [LARGE SCALE GENOMIC DNA]</scope>
</reference>
<sequence>MGVSVGAERTRSLQHRLRKGTSVFAFSTLVGISVLLVSLTFLFLKIELGVDRIARCP</sequence>
<comment type="caution">
    <text evidence="2">The sequence shown here is derived from an EMBL/GenBank/DDBJ whole genome shotgun (WGS) entry which is preliminary data.</text>
</comment>
<keyword evidence="1" id="KW-0472">Membrane</keyword>
<keyword evidence="1" id="KW-0812">Transmembrane</keyword>
<proteinExistence type="predicted"/>
<dbReference type="EMBL" id="CAXAMN010008947">
    <property type="protein sequence ID" value="CAK9027234.1"/>
    <property type="molecule type" value="Genomic_DNA"/>
</dbReference>
<name>A0ABP0KMN5_9DINO</name>
<evidence type="ECO:0000313" key="2">
    <source>
        <dbReference type="EMBL" id="CAK9027234.1"/>
    </source>
</evidence>
<keyword evidence="1" id="KW-1133">Transmembrane helix</keyword>
<accession>A0ABP0KMN5</accession>
<keyword evidence="3" id="KW-1185">Reference proteome</keyword>
<dbReference type="Proteomes" id="UP001642484">
    <property type="component" value="Unassembled WGS sequence"/>
</dbReference>